<reference evidence="9" key="1">
    <citation type="submission" date="2021-01" db="EMBL/GenBank/DDBJ databases">
        <title>Whole genome shotgun sequence of Actinoplanes cyaneus NBRC 14990.</title>
        <authorList>
            <person name="Komaki H."/>
            <person name="Tamura T."/>
        </authorList>
    </citation>
    <scope>NUCLEOTIDE SEQUENCE</scope>
    <source>
        <strain evidence="9">NBRC 14990</strain>
    </source>
</reference>
<gene>
    <name evidence="9" type="ORF">Acy02nite_26540</name>
</gene>
<proteinExistence type="inferred from homology"/>
<comment type="caution">
    <text evidence="9">The sequence shown here is derived from an EMBL/GenBank/DDBJ whole genome shotgun (WGS) entry which is preliminary data.</text>
</comment>
<evidence type="ECO:0000259" key="8">
    <source>
        <dbReference type="Pfam" id="PF02687"/>
    </source>
</evidence>
<organism evidence="9 10">
    <name type="scientific">Actinoplanes cyaneus</name>
    <dbReference type="NCBI Taxonomy" id="52696"/>
    <lineage>
        <taxon>Bacteria</taxon>
        <taxon>Bacillati</taxon>
        <taxon>Actinomycetota</taxon>
        <taxon>Actinomycetes</taxon>
        <taxon>Micromonosporales</taxon>
        <taxon>Micromonosporaceae</taxon>
        <taxon>Actinoplanes</taxon>
    </lineage>
</organism>
<sequence>MLGLAVQTLRARWAGLAGVLVALALGVCLLTVTGLAIAATIGRHRAPVWFSGAALVAVPPDTVTVRFGSGDGAFDATNTAGERPPIPAEAVTRLSALPGAVVDRRIPVMIGDSPADVHPWASTTLHPASLTAGRPPAAEGEAVVTVASGQQVGDLLEVRTAGATATWKVTGVVTGPAAVYVTDASAVALAGGRVDAVAFRDGGAAEAVRRSGLESLTGDRRALAEPDPDRDALTDTIALLGTFSGLAVLVSIFVVAGTFAFAVSQRRREMALLRAAGATPRQVRRLVLGEAAIVAVVAAAAGSALGIVAAPWCGGWLIGHGLAPAGFDVAFNGWAVLCSAGAGLVIAMIGTWAAARRAGKVRPIEALREAALDRRVMTVPRWIFGLLLTGGAIATVAAGGSVAGEDGIALTFFSSYLALIAVVLFAPLLAPLLIRALTGPIPGVTVQIARSNALTAVRRTASTVAPVLLTVGLAATLLSATTTAQRAEQSAARTRITASSLVSAIDPVGVPVPAVDTLSRVPGVTAAVPVRSRSAFMPTGDSVELITAEYVGAGIEQVWQLPPEVRDLRTPGTVVISADLARARNWHVGDEIQLWQADTTPLRPRVVAVLPPALDLGLTVLLPYPSAASPAGPSAVGADAVYLAGAGDPGLIAAAAGPAGQVATPDAYFAGQAAEANRMNNLAMVALLGLTLLYTAIAIANTLVMSTADRARDIAVLRLGGATPRQVLTVIAAETGTVVTLGVLLAAAVTAAMLAGLRSRLAELVTTAEIAAPWAVIAAVTGVCVLVAFAASLIPAALLLRTPPTALAALRE</sequence>
<evidence type="ECO:0000256" key="2">
    <source>
        <dbReference type="ARBA" id="ARBA00022475"/>
    </source>
</evidence>
<dbReference type="GO" id="GO:0005886">
    <property type="term" value="C:plasma membrane"/>
    <property type="evidence" value="ECO:0007669"/>
    <property type="project" value="UniProtKB-SubCell"/>
</dbReference>
<evidence type="ECO:0000256" key="4">
    <source>
        <dbReference type="ARBA" id="ARBA00022989"/>
    </source>
</evidence>
<evidence type="ECO:0000256" key="5">
    <source>
        <dbReference type="ARBA" id="ARBA00023136"/>
    </source>
</evidence>
<feature type="transmembrane region" description="Helical" evidence="7">
    <location>
        <begin position="774"/>
        <end position="800"/>
    </location>
</feature>
<feature type="domain" description="ABC3 transporter permease C-terminal" evidence="8">
    <location>
        <begin position="687"/>
        <end position="804"/>
    </location>
</feature>
<keyword evidence="3 7" id="KW-0812">Transmembrane</keyword>
<dbReference type="Proteomes" id="UP000619479">
    <property type="component" value="Unassembled WGS sequence"/>
</dbReference>
<feature type="domain" description="ABC3 transporter permease C-terminal" evidence="8">
    <location>
        <begin position="242"/>
        <end position="361"/>
    </location>
</feature>
<keyword evidence="10" id="KW-1185">Reference proteome</keyword>
<evidence type="ECO:0000313" key="10">
    <source>
        <dbReference type="Proteomes" id="UP000619479"/>
    </source>
</evidence>
<dbReference type="Pfam" id="PF02687">
    <property type="entry name" value="FtsX"/>
    <property type="match status" value="2"/>
</dbReference>
<keyword evidence="4 7" id="KW-1133">Transmembrane helix</keyword>
<evidence type="ECO:0000256" key="1">
    <source>
        <dbReference type="ARBA" id="ARBA00004651"/>
    </source>
</evidence>
<dbReference type="AlphaFoldDB" id="A0A919IFU5"/>
<dbReference type="PANTHER" id="PTHR30572:SF4">
    <property type="entry name" value="ABC TRANSPORTER PERMEASE YTRF"/>
    <property type="match status" value="1"/>
</dbReference>
<comment type="subcellular location">
    <subcellularLocation>
        <location evidence="1">Cell membrane</location>
        <topology evidence="1">Multi-pass membrane protein</topology>
    </subcellularLocation>
</comment>
<comment type="similarity">
    <text evidence="6">Belongs to the ABC-4 integral membrane protein family.</text>
</comment>
<feature type="transmembrane region" description="Helical" evidence="7">
    <location>
        <begin position="291"/>
        <end position="319"/>
    </location>
</feature>
<feature type="transmembrane region" description="Helical" evidence="7">
    <location>
        <begin position="408"/>
        <end position="430"/>
    </location>
</feature>
<dbReference type="GO" id="GO:0022857">
    <property type="term" value="F:transmembrane transporter activity"/>
    <property type="evidence" value="ECO:0007669"/>
    <property type="project" value="TreeGrafter"/>
</dbReference>
<dbReference type="EMBL" id="BOMH01000018">
    <property type="protein sequence ID" value="GID64773.1"/>
    <property type="molecule type" value="Genomic_DNA"/>
</dbReference>
<feature type="transmembrane region" description="Helical" evidence="7">
    <location>
        <begin position="727"/>
        <end position="754"/>
    </location>
</feature>
<dbReference type="InterPro" id="IPR003838">
    <property type="entry name" value="ABC3_permease_C"/>
</dbReference>
<dbReference type="InterPro" id="IPR050250">
    <property type="entry name" value="Macrolide_Exporter_MacB"/>
</dbReference>
<feature type="transmembrane region" description="Helical" evidence="7">
    <location>
        <begin position="682"/>
        <end position="706"/>
    </location>
</feature>
<protein>
    <recommendedName>
        <fullName evidence="8">ABC3 transporter permease C-terminal domain-containing protein</fullName>
    </recommendedName>
</protein>
<dbReference type="PANTHER" id="PTHR30572">
    <property type="entry name" value="MEMBRANE COMPONENT OF TRANSPORTER-RELATED"/>
    <property type="match status" value="1"/>
</dbReference>
<keyword evidence="5 7" id="KW-0472">Membrane</keyword>
<evidence type="ECO:0000313" key="9">
    <source>
        <dbReference type="EMBL" id="GID64773.1"/>
    </source>
</evidence>
<evidence type="ECO:0000256" key="3">
    <source>
        <dbReference type="ARBA" id="ARBA00022692"/>
    </source>
</evidence>
<feature type="transmembrane region" description="Helical" evidence="7">
    <location>
        <begin position="237"/>
        <end position="263"/>
    </location>
</feature>
<evidence type="ECO:0000256" key="7">
    <source>
        <dbReference type="SAM" id="Phobius"/>
    </source>
</evidence>
<accession>A0A919IFU5</accession>
<name>A0A919IFU5_9ACTN</name>
<keyword evidence="2" id="KW-1003">Cell membrane</keyword>
<feature type="transmembrane region" description="Helical" evidence="7">
    <location>
        <begin position="331"/>
        <end position="355"/>
    </location>
</feature>
<dbReference type="RefSeq" id="WP_203740316.1">
    <property type="nucleotide sequence ID" value="NZ_BAAAUC010000025.1"/>
</dbReference>
<feature type="transmembrane region" description="Helical" evidence="7">
    <location>
        <begin position="382"/>
        <end position="402"/>
    </location>
</feature>
<evidence type="ECO:0000256" key="6">
    <source>
        <dbReference type="ARBA" id="ARBA00038076"/>
    </source>
</evidence>